<reference evidence="1 2" key="1">
    <citation type="submission" date="2014-11" db="EMBL/GenBank/DDBJ databases">
        <title>Genome sequence of Flavihumibacter solisilvae 3-3.</title>
        <authorList>
            <person name="Zhou G."/>
            <person name="Li M."/>
            <person name="Wang G."/>
        </authorList>
    </citation>
    <scope>NUCLEOTIDE SEQUENCE [LARGE SCALE GENOMIC DNA]</scope>
    <source>
        <strain evidence="1 2">3-3</strain>
    </source>
</reference>
<proteinExistence type="predicted"/>
<sequence>MKKKYSSRYIQDFEVNVPVDNIDLYKWITGMTDADYASYSPAHKAMGSFTNEGVFYMTNVENIGTETIVQNYQLVTHAANRVQLYSARSTAYIMRWFPVKVGVPWQLYVQPVSATSSRLICLIGVDYPNPVLRIAAWFGGLGGFFLRKHLNREGRAFALDIEQKFTS</sequence>
<dbReference type="STRING" id="1349421.OI18_05920"/>
<dbReference type="OrthoDB" id="7554712at2"/>
<gene>
    <name evidence="1" type="ORF">OI18_05920</name>
</gene>
<organism evidence="1 2">
    <name type="scientific">Flavihumibacter solisilvae</name>
    <dbReference type="NCBI Taxonomy" id="1349421"/>
    <lineage>
        <taxon>Bacteria</taxon>
        <taxon>Pseudomonadati</taxon>
        <taxon>Bacteroidota</taxon>
        <taxon>Chitinophagia</taxon>
        <taxon>Chitinophagales</taxon>
        <taxon>Chitinophagaceae</taxon>
        <taxon>Flavihumibacter</taxon>
    </lineage>
</organism>
<dbReference type="Proteomes" id="UP000031408">
    <property type="component" value="Unassembled WGS sequence"/>
</dbReference>
<name>A0A0C1LJ54_9BACT</name>
<dbReference type="EMBL" id="JSVC01000006">
    <property type="protein sequence ID" value="KIC95428.1"/>
    <property type="molecule type" value="Genomic_DNA"/>
</dbReference>
<evidence type="ECO:0000313" key="1">
    <source>
        <dbReference type="EMBL" id="KIC95428.1"/>
    </source>
</evidence>
<accession>A0A0C1LJ54</accession>
<dbReference type="RefSeq" id="WP_039138021.1">
    <property type="nucleotide sequence ID" value="NZ_JSVC01000006.1"/>
</dbReference>
<evidence type="ECO:0000313" key="2">
    <source>
        <dbReference type="Proteomes" id="UP000031408"/>
    </source>
</evidence>
<dbReference type="AlphaFoldDB" id="A0A0C1LJ54"/>
<keyword evidence="2" id="KW-1185">Reference proteome</keyword>
<protein>
    <recommendedName>
        <fullName evidence="3">SRPBCC family protein</fullName>
    </recommendedName>
</protein>
<evidence type="ECO:0008006" key="3">
    <source>
        <dbReference type="Google" id="ProtNLM"/>
    </source>
</evidence>
<comment type="caution">
    <text evidence="1">The sequence shown here is derived from an EMBL/GenBank/DDBJ whole genome shotgun (WGS) entry which is preliminary data.</text>
</comment>